<proteinExistence type="predicted"/>
<dbReference type="STRING" id="629741.GCWU000324_01994"/>
<organism evidence="1 2">
    <name type="scientific">Kingella oralis ATCC 51147</name>
    <dbReference type="NCBI Taxonomy" id="629741"/>
    <lineage>
        <taxon>Bacteria</taxon>
        <taxon>Pseudomonadati</taxon>
        <taxon>Pseudomonadota</taxon>
        <taxon>Betaproteobacteria</taxon>
        <taxon>Neisseriales</taxon>
        <taxon>Neisseriaceae</taxon>
        <taxon>Kingella</taxon>
    </lineage>
</organism>
<accession>C4GIX2</accession>
<dbReference type="Proteomes" id="UP000003009">
    <property type="component" value="Unassembled WGS sequence"/>
</dbReference>
<reference evidence="1" key="1">
    <citation type="submission" date="2009-04" db="EMBL/GenBank/DDBJ databases">
        <authorList>
            <person name="Weinstock G."/>
            <person name="Sodergren E."/>
            <person name="Clifton S."/>
            <person name="Fulton L."/>
            <person name="Fulton B."/>
            <person name="Courtney L."/>
            <person name="Fronick C."/>
            <person name="Harrison M."/>
            <person name="Strong C."/>
            <person name="Farmer C."/>
            <person name="Delahaunty K."/>
            <person name="Markovic C."/>
            <person name="Hall O."/>
            <person name="Minx P."/>
            <person name="Tomlinson C."/>
            <person name="Mitreva M."/>
            <person name="Nelson J."/>
            <person name="Hou S."/>
            <person name="Wollam A."/>
            <person name="Pepin K.H."/>
            <person name="Johnson M."/>
            <person name="Bhonagiri V."/>
            <person name="Nash W.E."/>
            <person name="Warren W."/>
            <person name="Chinwalla A."/>
            <person name="Mardis E.R."/>
            <person name="Wilson R.K."/>
        </authorList>
    </citation>
    <scope>NUCLEOTIDE SEQUENCE [LARGE SCALE GENOMIC DNA]</scope>
    <source>
        <strain evidence="1">ATCC 51147</strain>
    </source>
</reference>
<comment type="caution">
    <text evidence="1">The sequence shown here is derived from an EMBL/GenBank/DDBJ whole genome shotgun (WGS) entry which is preliminary data.</text>
</comment>
<protein>
    <submittedName>
        <fullName evidence="1">Uncharacterized protein</fullName>
    </submittedName>
</protein>
<gene>
    <name evidence="1" type="ORF">GCWU000324_01994</name>
</gene>
<evidence type="ECO:0000313" key="2">
    <source>
        <dbReference type="Proteomes" id="UP000003009"/>
    </source>
</evidence>
<sequence length="104" mass="11579">MNMKEVKSHGIFAAARLLEIQSKTLIDMLVSMNWIGKGNKAQATRQAIAAGNMIQFRGVNEDGIFSQARITEQGIEALRQRIAQQREGIAKLRAMLAERKGEQP</sequence>
<dbReference type="HOGENOM" id="CLU_2246356_0_0_4"/>
<evidence type="ECO:0000313" key="1">
    <source>
        <dbReference type="EMBL" id="EEP67744.1"/>
    </source>
</evidence>
<dbReference type="AlphaFoldDB" id="C4GIX2"/>
<name>C4GIX2_9NEIS</name>
<keyword evidence="2" id="KW-1185">Reference proteome</keyword>
<dbReference type="EMBL" id="ACJW02000003">
    <property type="protein sequence ID" value="EEP67744.1"/>
    <property type="molecule type" value="Genomic_DNA"/>
</dbReference>